<name>A0AAV2IDR4_LYMST</name>
<sequence>CPDVLTGGAKGRWLTRPLTPEEQKIIDTYLRNERGAYHIPPTYQRDDGRCGDVPYEQSPLYRHMWFKAICNPNGTTPCCHTNTCLPLSVDECRCPTCYDERQAVHTEFATWRPDDARCLVKTFGSQEACGLLNGSTLYFVGDSFIRHVFAAMVILLSNNTVDGALRSDVELSKKARCTGMHQITGLTCRDLLDENRSLCQDTVHVRYVQVFPSQELPLTEPLLNALRHVNKSLVIMGLGIHDDFNFNVVRNKFLLPFLNMRQYLSTSRDTILDVNKVLTNFGRQDSDTRAGNHTQTTLFKRVGDVSGPSLAKNNNPELFLSLLLTLDGRNSTFFKNGSQIVENFPLEVKPEGGPPIIKEDGPSIYSIFTGKAFNFKDSTFTGIKQREIAETVKYINNIGFGGLGTGPHVRHMTSFHTGPHERDTSPLLSPQTEGVDVERLWPRLLWIGAHAPGLLKSPKFKRQTAEGVQEFNTQVQRVLRQWRVPYLDTFSLTNGTVSFDGTHYGWGTNMMKLNMILTYMEAELIKGWD</sequence>
<protein>
    <submittedName>
        <fullName evidence="1">Uncharacterized protein</fullName>
    </submittedName>
</protein>
<gene>
    <name evidence="1" type="ORF">GSLYS_00018478001</name>
</gene>
<evidence type="ECO:0000313" key="1">
    <source>
        <dbReference type="EMBL" id="CAL1544995.1"/>
    </source>
</evidence>
<dbReference type="EMBL" id="CAXITT010000665">
    <property type="protein sequence ID" value="CAL1544995.1"/>
    <property type="molecule type" value="Genomic_DNA"/>
</dbReference>
<dbReference type="Proteomes" id="UP001497497">
    <property type="component" value="Unassembled WGS sequence"/>
</dbReference>
<evidence type="ECO:0000313" key="2">
    <source>
        <dbReference type="Proteomes" id="UP001497497"/>
    </source>
</evidence>
<keyword evidence="2" id="KW-1185">Reference proteome</keyword>
<feature type="non-terminal residue" evidence="1">
    <location>
        <position position="1"/>
    </location>
</feature>
<proteinExistence type="predicted"/>
<reference evidence="1 2" key="1">
    <citation type="submission" date="2024-04" db="EMBL/GenBank/DDBJ databases">
        <authorList>
            <consortium name="Genoscope - CEA"/>
            <person name="William W."/>
        </authorList>
    </citation>
    <scope>NUCLEOTIDE SEQUENCE [LARGE SCALE GENOMIC DNA]</scope>
</reference>
<dbReference type="AlphaFoldDB" id="A0AAV2IDR4"/>
<organism evidence="1 2">
    <name type="scientific">Lymnaea stagnalis</name>
    <name type="common">Great pond snail</name>
    <name type="synonym">Helix stagnalis</name>
    <dbReference type="NCBI Taxonomy" id="6523"/>
    <lineage>
        <taxon>Eukaryota</taxon>
        <taxon>Metazoa</taxon>
        <taxon>Spiralia</taxon>
        <taxon>Lophotrochozoa</taxon>
        <taxon>Mollusca</taxon>
        <taxon>Gastropoda</taxon>
        <taxon>Heterobranchia</taxon>
        <taxon>Euthyneura</taxon>
        <taxon>Panpulmonata</taxon>
        <taxon>Hygrophila</taxon>
        <taxon>Lymnaeoidea</taxon>
        <taxon>Lymnaeidae</taxon>
        <taxon>Lymnaea</taxon>
    </lineage>
</organism>
<accession>A0AAV2IDR4</accession>
<comment type="caution">
    <text evidence="1">The sequence shown here is derived from an EMBL/GenBank/DDBJ whole genome shotgun (WGS) entry which is preliminary data.</text>
</comment>